<sequence length="32" mass="3736">MVTSHDNVSNTEDFDMLDDICTPQPLYRIMPH</sequence>
<gene>
    <name evidence="1" type="ORF">SMN809_LOCUS58491</name>
    <name evidence="2" type="ORF">SMN809_LOCUS58814</name>
</gene>
<proteinExistence type="predicted"/>
<reference evidence="2" key="1">
    <citation type="submission" date="2021-02" db="EMBL/GenBank/DDBJ databases">
        <authorList>
            <person name="Nowell W R."/>
        </authorList>
    </citation>
    <scope>NUCLEOTIDE SEQUENCE</scope>
</reference>
<dbReference type="EMBL" id="CAJOBI010222177">
    <property type="protein sequence ID" value="CAF5044189.1"/>
    <property type="molecule type" value="Genomic_DNA"/>
</dbReference>
<name>A0A8S3DWS0_9BILA</name>
<protein>
    <submittedName>
        <fullName evidence="2">Uncharacterized protein</fullName>
    </submittedName>
</protein>
<feature type="non-terminal residue" evidence="2">
    <location>
        <position position="32"/>
    </location>
</feature>
<evidence type="ECO:0000313" key="2">
    <source>
        <dbReference type="EMBL" id="CAF5044189.1"/>
    </source>
</evidence>
<evidence type="ECO:0000313" key="1">
    <source>
        <dbReference type="EMBL" id="CAF5037948.1"/>
    </source>
</evidence>
<accession>A0A8S3DWS0</accession>
<dbReference type="AlphaFoldDB" id="A0A8S3DWS0"/>
<comment type="caution">
    <text evidence="2">The sequence shown here is derived from an EMBL/GenBank/DDBJ whole genome shotgun (WGS) entry which is preliminary data.</text>
</comment>
<organism evidence="2 3">
    <name type="scientific">Rotaria magnacalcarata</name>
    <dbReference type="NCBI Taxonomy" id="392030"/>
    <lineage>
        <taxon>Eukaryota</taxon>
        <taxon>Metazoa</taxon>
        <taxon>Spiralia</taxon>
        <taxon>Gnathifera</taxon>
        <taxon>Rotifera</taxon>
        <taxon>Eurotatoria</taxon>
        <taxon>Bdelloidea</taxon>
        <taxon>Philodinida</taxon>
        <taxon>Philodinidae</taxon>
        <taxon>Rotaria</taxon>
    </lineage>
</organism>
<dbReference type="Proteomes" id="UP000676336">
    <property type="component" value="Unassembled WGS sequence"/>
</dbReference>
<dbReference type="EMBL" id="CAJOBI010219569">
    <property type="protein sequence ID" value="CAF5037948.1"/>
    <property type="molecule type" value="Genomic_DNA"/>
</dbReference>
<evidence type="ECO:0000313" key="3">
    <source>
        <dbReference type="Proteomes" id="UP000676336"/>
    </source>
</evidence>